<dbReference type="AlphaFoldDB" id="A0A1I7ML58"/>
<reference evidence="1 2" key="1">
    <citation type="submission" date="2016-10" db="EMBL/GenBank/DDBJ databases">
        <authorList>
            <person name="de Groot N.N."/>
        </authorList>
    </citation>
    <scope>NUCLEOTIDE SEQUENCE [LARGE SCALE GENOMIC DNA]</scope>
    <source>
        <strain evidence="1 2">CGMCC 1.7054</strain>
    </source>
</reference>
<evidence type="ECO:0000313" key="2">
    <source>
        <dbReference type="Proteomes" id="UP000198881"/>
    </source>
</evidence>
<protein>
    <submittedName>
        <fullName evidence="1">Uncharacterized protein</fullName>
    </submittedName>
</protein>
<dbReference type="Proteomes" id="UP000198881">
    <property type="component" value="Unassembled WGS sequence"/>
</dbReference>
<evidence type="ECO:0000313" key="1">
    <source>
        <dbReference type="EMBL" id="SFV22632.1"/>
    </source>
</evidence>
<gene>
    <name evidence="1" type="ORF">SAMN04487966_104238</name>
</gene>
<name>A0A1I7ML58_9MICC</name>
<dbReference type="EMBL" id="FPCG01000004">
    <property type="protein sequence ID" value="SFV22632.1"/>
    <property type="molecule type" value="Genomic_DNA"/>
</dbReference>
<sequence length="67" mass="6842">MGGIANAQQPGAVPPGEPVQANIEVLDLIHRGELLHLGAFGQQVPDALAERFDSGGAQLGVATLVTQ</sequence>
<organism evidence="1 2">
    <name type="scientific">Micrococcus terreus</name>
    <dbReference type="NCBI Taxonomy" id="574650"/>
    <lineage>
        <taxon>Bacteria</taxon>
        <taxon>Bacillati</taxon>
        <taxon>Actinomycetota</taxon>
        <taxon>Actinomycetes</taxon>
        <taxon>Micrococcales</taxon>
        <taxon>Micrococcaceae</taxon>
        <taxon>Micrococcus</taxon>
    </lineage>
</organism>
<keyword evidence="2" id="KW-1185">Reference proteome</keyword>
<accession>A0A1I7ML58</accession>
<proteinExistence type="predicted"/>